<evidence type="ECO:0008006" key="3">
    <source>
        <dbReference type="Google" id="ProtNLM"/>
    </source>
</evidence>
<keyword evidence="2" id="KW-1185">Reference proteome</keyword>
<evidence type="ECO:0000313" key="1">
    <source>
        <dbReference type="EMBL" id="QDT60193.1"/>
    </source>
</evidence>
<dbReference type="SUPFAM" id="SSF53474">
    <property type="entry name" value="alpha/beta-Hydrolases"/>
    <property type="match status" value="1"/>
</dbReference>
<dbReference type="Proteomes" id="UP000315003">
    <property type="component" value="Chromosome"/>
</dbReference>
<dbReference type="InterPro" id="IPR029058">
    <property type="entry name" value="AB_hydrolase_fold"/>
</dbReference>
<dbReference type="AlphaFoldDB" id="A0A517SVS8"/>
<accession>A0A517SVS8</accession>
<gene>
    <name evidence="1" type="ORF">SV7mr_27100</name>
</gene>
<sequence>MVAVQSSHRLASGARRLAGTLQCWAFLCWALQPHLATAQAPPVTTTAETIQLAATHEVVLPVGSQRVLQLPKLSAGSPAPGRKVRVTAPEYDGTNVFHTLYLPPDWKSNWQASGKRWPVIFELTGNQWAACASTGQPQDASLGYGLSAGQFIWVSLPYVNATGDANETHWWGDQQATIDYLKLNVPRVIKQFGGDSEAVILCGFSRGAIGANFLGLADDEVAKLWTAFVAHDHFDGVRQWNGTDWGTPLADYQTSATNRLQRVAGRPYYVRNSKATQAFIEQRLADTTNFTYYDVNMQEIFGVIPNDIVIHSHNDRWLLKPSGYRDEAWQWINEALSPQRLSHKTNLIHPNADGATYSEK</sequence>
<name>A0A517SVS8_9BACT</name>
<proteinExistence type="predicted"/>
<evidence type="ECO:0000313" key="2">
    <source>
        <dbReference type="Proteomes" id="UP000315003"/>
    </source>
</evidence>
<dbReference type="Gene3D" id="3.40.50.1820">
    <property type="entry name" value="alpha/beta hydrolase"/>
    <property type="match status" value="1"/>
</dbReference>
<organism evidence="1 2">
    <name type="scientific">Stieleria bergensis</name>
    <dbReference type="NCBI Taxonomy" id="2528025"/>
    <lineage>
        <taxon>Bacteria</taxon>
        <taxon>Pseudomonadati</taxon>
        <taxon>Planctomycetota</taxon>
        <taxon>Planctomycetia</taxon>
        <taxon>Pirellulales</taxon>
        <taxon>Pirellulaceae</taxon>
        <taxon>Stieleria</taxon>
    </lineage>
</organism>
<protein>
    <recommendedName>
        <fullName evidence="3">Esterase</fullName>
    </recommendedName>
</protein>
<dbReference type="EMBL" id="CP036272">
    <property type="protein sequence ID" value="QDT60193.1"/>
    <property type="molecule type" value="Genomic_DNA"/>
</dbReference>
<reference evidence="1 2" key="1">
    <citation type="submission" date="2019-02" db="EMBL/GenBank/DDBJ databases">
        <title>Deep-cultivation of Planctomycetes and their phenomic and genomic characterization uncovers novel biology.</title>
        <authorList>
            <person name="Wiegand S."/>
            <person name="Jogler M."/>
            <person name="Boedeker C."/>
            <person name="Pinto D."/>
            <person name="Vollmers J."/>
            <person name="Rivas-Marin E."/>
            <person name="Kohn T."/>
            <person name="Peeters S.H."/>
            <person name="Heuer A."/>
            <person name="Rast P."/>
            <person name="Oberbeckmann S."/>
            <person name="Bunk B."/>
            <person name="Jeske O."/>
            <person name="Meyerdierks A."/>
            <person name="Storesund J.E."/>
            <person name="Kallscheuer N."/>
            <person name="Luecker S."/>
            <person name="Lage O.M."/>
            <person name="Pohl T."/>
            <person name="Merkel B.J."/>
            <person name="Hornburger P."/>
            <person name="Mueller R.-W."/>
            <person name="Bruemmer F."/>
            <person name="Labrenz M."/>
            <person name="Spormann A.M."/>
            <person name="Op den Camp H."/>
            <person name="Overmann J."/>
            <person name="Amann R."/>
            <person name="Jetten M.S.M."/>
            <person name="Mascher T."/>
            <person name="Medema M.H."/>
            <person name="Devos D.P."/>
            <person name="Kaster A.-K."/>
            <person name="Ovreas L."/>
            <person name="Rohde M."/>
            <person name="Galperin M.Y."/>
            <person name="Jogler C."/>
        </authorList>
    </citation>
    <scope>NUCLEOTIDE SEQUENCE [LARGE SCALE GENOMIC DNA]</scope>
    <source>
        <strain evidence="1 2">SV_7m_r</strain>
    </source>
</reference>